<dbReference type="InterPro" id="IPR025827">
    <property type="entry name" value="Zn_ribbon_recom_dom"/>
</dbReference>
<dbReference type="Proteomes" id="UP000186341">
    <property type="component" value="Unassembled WGS sequence"/>
</dbReference>
<name>A0A1U7NFD3_9FIRM</name>
<dbReference type="PANTHER" id="PTHR30461">
    <property type="entry name" value="DNA-INVERTASE FROM LAMBDOID PROPHAGE"/>
    <property type="match status" value="1"/>
</dbReference>
<dbReference type="Pfam" id="PF00239">
    <property type="entry name" value="Resolvase"/>
    <property type="match status" value="1"/>
</dbReference>
<evidence type="ECO:0000313" key="4">
    <source>
        <dbReference type="EMBL" id="OLU38924.1"/>
    </source>
</evidence>
<gene>
    <name evidence="4" type="ORF">BO222_07550</name>
</gene>
<accession>A0A1U7NFD3</accession>
<dbReference type="GO" id="GO:0003677">
    <property type="term" value="F:DNA binding"/>
    <property type="evidence" value="ECO:0007669"/>
    <property type="project" value="InterPro"/>
</dbReference>
<dbReference type="CDD" id="cd00338">
    <property type="entry name" value="Ser_Recombinase"/>
    <property type="match status" value="1"/>
</dbReference>
<dbReference type="Gene3D" id="3.90.1750.20">
    <property type="entry name" value="Putative Large Serine Recombinase, Chain B, Domain 2"/>
    <property type="match status" value="1"/>
</dbReference>
<feature type="domain" description="Recombinase" evidence="3">
    <location>
        <begin position="176"/>
        <end position="306"/>
    </location>
</feature>
<sequence length="512" mass="59980">MQVRKIPVTRTMARVQPIIARKNVAAYARVSTDRDEQQTSYETQVSYYENMIRERADWNFVNVYTDEGISGTSTAHREGFKQMIQDALDHKIDLIITKSVSRFARNTVDSLTTIRELKEHNVEVFFEKENIWTFDGKGELLLTIMSSLAQEESRSISENVKWGVRKKYEEGSYRIPYGNLMGYTRAEDGGVKIVEEEAKVVRLIFKMFLEGSTYTDIKNYLESQHIKTKFGRDKWDRNVIKQMLMNEKYKGDLLLQKVYTPDFITKKQVKNKGAIPSYYITNSHQGIISVEDFDKVQKIIKDRKYRFGKERLGCHTPYPFSHRVQCAVCKSWYTRSVTTRSNGKKVPVWLCWKNKYESDQRCPSHQVMETVLEQEFVNAVNELLQDKQSILDEWSEKFDATYNTEKLQTRADRIQARMEKIAEKAEKLIEQTPANFNEAYNELLIEYEQLEKDHAKLAAKIRDLQYEGERMQHYLELLQKLDHVDAFDGDLVRALVDSNLLKFARAFIPGYP</sequence>
<organism evidence="4 5">
    <name type="scientific">Ileibacterium valens</name>
    <dbReference type="NCBI Taxonomy" id="1862668"/>
    <lineage>
        <taxon>Bacteria</taxon>
        <taxon>Bacillati</taxon>
        <taxon>Bacillota</taxon>
        <taxon>Erysipelotrichia</taxon>
        <taxon>Erysipelotrichales</taxon>
        <taxon>Erysipelotrichaceae</taxon>
        <taxon>Ileibacterium</taxon>
    </lineage>
</organism>
<dbReference type="GeneID" id="82203038"/>
<evidence type="ECO:0000259" key="2">
    <source>
        <dbReference type="PROSITE" id="PS51736"/>
    </source>
</evidence>
<dbReference type="AlphaFoldDB" id="A0A1U7NFD3"/>
<dbReference type="InterPro" id="IPR038109">
    <property type="entry name" value="DNA_bind_recomb_sf"/>
</dbReference>
<dbReference type="InterPro" id="IPR011109">
    <property type="entry name" value="DNA_bind_recombinase_dom"/>
</dbReference>
<feature type="coiled-coil region" evidence="1">
    <location>
        <begin position="404"/>
        <end position="467"/>
    </location>
</feature>
<dbReference type="SMART" id="SM00857">
    <property type="entry name" value="Resolvase"/>
    <property type="match status" value="1"/>
</dbReference>
<dbReference type="PANTHER" id="PTHR30461:SF23">
    <property type="entry name" value="DNA RECOMBINASE-RELATED"/>
    <property type="match status" value="1"/>
</dbReference>
<dbReference type="OrthoDB" id="9769353at2"/>
<evidence type="ECO:0000256" key="1">
    <source>
        <dbReference type="SAM" id="Coils"/>
    </source>
</evidence>
<dbReference type="InterPro" id="IPR006119">
    <property type="entry name" value="Resolv_N"/>
</dbReference>
<protein>
    <recommendedName>
        <fullName evidence="6">Recombinase family protein</fullName>
    </recommendedName>
</protein>
<dbReference type="GO" id="GO:0000150">
    <property type="term" value="F:DNA strand exchange activity"/>
    <property type="evidence" value="ECO:0007669"/>
    <property type="project" value="InterPro"/>
</dbReference>
<proteinExistence type="predicted"/>
<feature type="domain" description="Resolvase/invertase-type recombinase catalytic" evidence="2">
    <location>
        <begin position="23"/>
        <end position="171"/>
    </location>
</feature>
<evidence type="ECO:0000313" key="5">
    <source>
        <dbReference type="Proteomes" id="UP000186341"/>
    </source>
</evidence>
<dbReference type="EMBL" id="MPJW01000145">
    <property type="protein sequence ID" value="OLU38924.1"/>
    <property type="molecule type" value="Genomic_DNA"/>
</dbReference>
<dbReference type="Pfam" id="PF13408">
    <property type="entry name" value="Zn_ribbon_recom"/>
    <property type="match status" value="1"/>
</dbReference>
<dbReference type="Gene3D" id="3.40.50.1390">
    <property type="entry name" value="Resolvase, N-terminal catalytic domain"/>
    <property type="match status" value="1"/>
</dbReference>
<dbReference type="PROSITE" id="PS51737">
    <property type="entry name" value="RECOMBINASE_DNA_BIND"/>
    <property type="match status" value="1"/>
</dbReference>
<dbReference type="InterPro" id="IPR050639">
    <property type="entry name" value="SSR_resolvase"/>
</dbReference>
<reference evidence="4 5" key="1">
    <citation type="submission" date="2016-11" db="EMBL/GenBank/DDBJ databases">
        <title>Description of two novel members of the family Erysipelotrichaceae: Ileibacterium lipovorans gen. nov., sp. nov. and Dubosiella newyorkensis, gen. nov., sp. nov.</title>
        <authorList>
            <person name="Cox L.M."/>
            <person name="Sohn J."/>
            <person name="Tyrrell K.L."/>
            <person name="Citron D.M."/>
            <person name="Lawson P.A."/>
            <person name="Patel N.B."/>
            <person name="Iizumi T."/>
            <person name="Perez-Perez G.I."/>
            <person name="Goldstein E.J."/>
            <person name="Blaser M.J."/>
        </authorList>
    </citation>
    <scope>NUCLEOTIDE SEQUENCE [LARGE SCALE GENOMIC DNA]</scope>
    <source>
        <strain evidence="4 5">NYU-BL-A3</strain>
    </source>
</reference>
<keyword evidence="5" id="KW-1185">Reference proteome</keyword>
<evidence type="ECO:0000259" key="3">
    <source>
        <dbReference type="PROSITE" id="PS51737"/>
    </source>
</evidence>
<dbReference type="RefSeq" id="WP_075819844.1">
    <property type="nucleotide sequence ID" value="NZ_MPJW01000145.1"/>
</dbReference>
<dbReference type="PROSITE" id="PS51736">
    <property type="entry name" value="RECOMBINASES_3"/>
    <property type="match status" value="1"/>
</dbReference>
<comment type="caution">
    <text evidence="4">The sequence shown here is derived from an EMBL/GenBank/DDBJ whole genome shotgun (WGS) entry which is preliminary data.</text>
</comment>
<dbReference type="Pfam" id="PF07508">
    <property type="entry name" value="Recombinase"/>
    <property type="match status" value="1"/>
</dbReference>
<dbReference type="SUPFAM" id="SSF53041">
    <property type="entry name" value="Resolvase-like"/>
    <property type="match status" value="1"/>
</dbReference>
<dbReference type="InterPro" id="IPR036162">
    <property type="entry name" value="Resolvase-like_N_sf"/>
</dbReference>
<evidence type="ECO:0008006" key="6">
    <source>
        <dbReference type="Google" id="ProtNLM"/>
    </source>
</evidence>
<keyword evidence="1" id="KW-0175">Coiled coil</keyword>